<keyword evidence="3" id="KW-1185">Reference proteome</keyword>
<dbReference type="InterPro" id="IPR031044">
    <property type="entry name" value="Small_Trp_rich"/>
</dbReference>
<sequence>MYFLGLGIVLLLLKWQEIGPVAEWSWWTVLAPFALAVVWWTWADWSGYTKRKAMERDDQRKQDRINRHLEAIGQKPRDARRR</sequence>
<name>A0A2S0MES6_9BURK</name>
<feature type="transmembrane region" description="Helical" evidence="1">
    <location>
        <begin position="26"/>
        <end position="45"/>
    </location>
</feature>
<evidence type="ECO:0000313" key="2">
    <source>
        <dbReference type="EMBL" id="AVO34340.1"/>
    </source>
</evidence>
<accession>A0A2S0MES6</accession>
<proteinExistence type="predicted"/>
<reference evidence="2 3" key="1">
    <citation type="submission" date="2018-03" db="EMBL/GenBank/DDBJ databases">
        <title>Genome sequencing of Ottowia sp.</title>
        <authorList>
            <person name="Kim S.-J."/>
            <person name="Heo J."/>
            <person name="Kwon S.-W."/>
        </authorList>
    </citation>
    <scope>NUCLEOTIDE SEQUENCE [LARGE SCALE GENOMIC DNA]</scope>
    <source>
        <strain evidence="2 3">KADR8-3</strain>
    </source>
</reference>
<dbReference type="EMBL" id="CP027666">
    <property type="protein sequence ID" value="AVO34340.1"/>
    <property type="molecule type" value="Genomic_DNA"/>
</dbReference>
<dbReference type="KEGG" id="otk:C6570_08945"/>
<dbReference type="Proteomes" id="UP000239709">
    <property type="component" value="Chromosome"/>
</dbReference>
<keyword evidence="1" id="KW-0472">Membrane</keyword>
<dbReference type="NCBIfam" id="TIGR04438">
    <property type="entry name" value="small_Trp_rich"/>
    <property type="match status" value="1"/>
</dbReference>
<dbReference type="AlphaFoldDB" id="A0A2S0MES6"/>
<protein>
    <submittedName>
        <fullName evidence="2">TIGR04438 family Trp-rich protein</fullName>
    </submittedName>
</protein>
<dbReference type="RefSeq" id="WP_106702893.1">
    <property type="nucleotide sequence ID" value="NZ_CP027666.1"/>
</dbReference>
<evidence type="ECO:0000313" key="3">
    <source>
        <dbReference type="Proteomes" id="UP000239709"/>
    </source>
</evidence>
<keyword evidence="1" id="KW-1133">Transmembrane helix</keyword>
<organism evidence="2 3">
    <name type="scientific">Ottowia oryzae</name>
    <dbReference type="NCBI Taxonomy" id="2109914"/>
    <lineage>
        <taxon>Bacteria</taxon>
        <taxon>Pseudomonadati</taxon>
        <taxon>Pseudomonadota</taxon>
        <taxon>Betaproteobacteria</taxon>
        <taxon>Burkholderiales</taxon>
        <taxon>Comamonadaceae</taxon>
        <taxon>Ottowia</taxon>
    </lineage>
</organism>
<dbReference type="OrthoDB" id="8689816at2"/>
<evidence type="ECO:0000256" key="1">
    <source>
        <dbReference type="SAM" id="Phobius"/>
    </source>
</evidence>
<gene>
    <name evidence="2" type="ORF">C6570_08945</name>
</gene>
<keyword evidence="1" id="KW-0812">Transmembrane</keyword>